<proteinExistence type="predicted"/>
<evidence type="ECO:0000256" key="3">
    <source>
        <dbReference type="ARBA" id="ARBA00022737"/>
    </source>
</evidence>
<keyword evidence="9" id="KW-1185">Reference proteome</keyword>
<dbReference type="InterPro" id="IPR048591">
    <property type="entry name" value="WDHD1/CFT4_hel"/>
</dbReference>
<accession>A0A1E4STZ9</accession>
<evidence type="ECO:0000256" key="1">
    <source>
        <dbReference type="ARBA" id="ARBA00004123"/>
    </source>
</evidence>
<evidence type="ECO:0000259" key="7">
    <source>
        <dbReference type="Pfam" id="PF20946"/>
    </source>
</evidence>
<dbReference type="GO" id="GO:0043596">
    <property type="term" value="C:nuclear replication fork"/>
    <property type="evidence" value="ECO:0007669"/>
    <property type="project" value="TreeGrafter"/>
</dbReference>
<dbReference type="STRING" id="983967.A0A1E4STZ9"/>
<evidence type="ECO:0000256" key="5">
    <source>
        <dbReference type="SAM" id="MobiDB-lite"/>
    </source>
</evidence>
<feature type="compositionally biased region" description="Acidic residues" evidence="5">
    <location>
        <begin position="61"/>
        <end position="79"/>
    </location>
</feature>
<evidence type="ECO:0000256" key="2">
    <source>
        <dbReference type="ARBA" id="ARBA00022574"/>
    </source>
</evidence>
<dbReference type="GO" id="GO:0000278">
    <property type="term" value="P:mitotic cell cycle"/>
    <property type="evidence" value="ECO:0007669"/>
    <property type="project" value="TreeGrafter"/>
</dbReference>
<dbReference type="OrthoDB" id="427368at2759"/>
<dbReference type="GO" id="GO:0006261">
    <property type="term" value="P:DNA-templated DNA replication"/>
    <property type="evidence" value="ECO:0007669"/>
    <property type="project" value="TreeGrafter"/>
</dbReference>
<evidence type="ECO:0000313" key="8">
    <source>
        <dbReference type="EMBL" id="ODV82917.1"/>
    </source>
</evidence>
<gene>
    <name evidence="8" type="ORF">CANARDRAFT_30479</name>
</gene>
<keyword evidence="2" id="KW-0853">WD repeat</keyword>
<dbReference type="Pfam" id="PF12341">
    <property type="entry name" value="Mcl1_mid"/>
    <property type="match status" value="1"/>
</dbReference>
<dbReference type="GO" id="GO:0006281">
    <property type="term" value="P:DNA repair"/>
    <property type="evidence" value="ECO:0007669"/>
    <property type="project" value="TreeGrafter"/>
</dbReference>
<keyword evidence="3" id="KW-0677">Repeat</keyword>
<evidence type="ECO:0000259" key="6">
    <source>
        <dbReference type="Pfam" id="PF12341"/>
    </source>
</evidence>
<dbReference type="PANTHER" id="PTHR19932">
    <property type="entry name" value="WD REPEAT AND HMG-BOX DNA BINDING PROTEIN"/>
    <property type="match status" value="1"/>
</dbReference>
<name>A0A1E4STZ9_9ASCO</name>
<dbReference type="Pfam" id="PF20946">
    <property type="entry name" value="Ctf4_C"/>
    <property type="match status" value="1"/>
</dbReference>
<feature type="domain" description="WDHD1/CFT4 second beta-propeller" evidence="6">
    <location>
        <begin position="145"/>
        <end position="433"/>
    </location>
</feature>
<organism evidence="8 9">
    <name type="scientific">[Candida] arabinofermentans NRRL YB-2248</name>
    <dbReference type="NCBI Taxonomy" id="983967"/>
    <lineage>
        <taxon>Eukaryota</taxon>
        <taxon>Fungi</taxon>
        <taxon>Dikarya</taxon>
        <taxon>Ascomycota</taxon>
        <taxon>Saccharomycotina</taxon>
        <taxon>Pichiomycetes</taxon>
        <taxon>Pichiales</taxon>
        <taxon>Pichiaceae</taxon>
        <taxon>Ogataea</taxon>
        <taxon>Ogataea/Candida clade</taxon>
    </lineage>
</organism>
<dbReference type="GO" id="GO:0003682">
    <property type="term" value="F:chromatin binding"/>
    <property type="evidence" value="ECO:0007669"/>
    <property type="project" value="TreeGrafter"/>
</dbReference>
<comment type="subcellular location">
    <subcellularLocation>
        <location evidence="1">Nucleus</location>
    </subcellularLocation>
</comment>
<protein>
    <submittedName>
        <fullName evidence="8">Uncharacterized protein</fullName>
    </submittedName>
</protein>
<sequence length="568" mass="63508">MTACSLSWGKSINGIDYDVIVGTNSGHIVKFDSIVKQSSTGSSSMLDDEAEESEVQNNNEGEGEDNEAGEDEDEDEDDMTGLFGDAGEDDFIVDDDGNGYAEINNNTNGKKRPILGSTTNGFNKQRKVESSQSVRFSAVLNNEIKPFSPGATPWSNDRRYITINSIGYVWAVKQDNYNTITVSFFDRGLHKEYYFRDLYKFSVASMNQDGVVFAASSLSKGGTIMYKSHDQQTQWIKTIPLQINEIISSIALSKTTIAVATSFGMIRRYSLFGRVERLERTAPVVACVNNDKYLFTVTKNCPNSPLSFNLQDHDGKYFQRNEHLPIPSSSSSSNSINKHPIKGLFFSLDGDPCIVGNDDYLLVLSRWRDPLQASWIPMLDTVEGVKKISAGDNVSCWPLGFSKEMFNFVVVRGSHYPSFPLALPAEIPVRLPLSKRTPSTKKSKGDDEEEEEEEKEEEEGEVEDDPEEQLVRYIALGELLNDAIINDDVLDETAEERLTEISVLYDHSLLKQFGGACNDGNIMDALYLATKMREDRALMAASKIAERLGFAHLVRKLTKLRESRMEFD</sequence>
<feature type="region of interest" description="Disordered" evidence="5">
    <location>
        <begin position="435"/>
        <end position="467"/>
    </location>
</feature>
<dbReference type="PANTHER" id="PTHR19932:SF10">
    <property type="entry name" value="WD REPEAT AND HMG-BOX DNA-BINDING PROTEIN 1"/>
    <property type="match status" value="1"/>
</dbReference>
<dbReference type="AlphaFoldDB" id="A0A1E4STZ9"/>
<feature type="region of interest" description="Disordered" evidence="5">
    <location>
        <begin position="38"/>
        <end position="86"/>
    </location>
</feature>
<dbReference type="EMBL" id="KV453871">
    <property type="protein sequence ID" value="ODV82917.1"/>
    <property type="molecule type" value="Genomic_DNA"/>
</dbReference>
<evidence type="ECO:0000256" key="4">
    <source>
        <dbReference type="ARBA" id="ARBA00023242"/>
    </source>
</evidence>
<dbReference type="Proteomes" id="UP000094801">
    <property type="component" value="Unassembled WGS sequence"/>
</dbReference>
<reference evidence="9" key="1">
    <citation type="submission" date="2016-04" db="EMBL/GenBank/DDBJ databases">
        <title>Comparative genomics of biotechnologically important yeasts.</title>
        <authorList>
            <consortium name="DOE Joint Genome Institute"/>
            <person name="Riley R."/>
            <person name="Haridas S."/>
            <person name="Wolfe K.H."/>
            <person name="Lopes M.R."/>
            <person name="Hittinger C.T."/>
            <person name="Goker M."/>
            <person name="Salamov A."/>
            <person name="Wisecaver J."/>
            <person name="Long T.M."/>
            <person name="Aerts A.L."/>
            <person name="Barry K."/>
            <person name="Choi C."/>
            <person name="Clum A."/>
            <person name="Coughlan A.Y."/>
            <person name="Deshpande S."/>
            <person name="Douglass A.P."/>
            <person name="Hanson S.J."/>
            <person name="Klenk H.-P."/>
            <person name="Labutti K."/>
            <person name="Lapidus A."/>
            <person name="Lindquist E."/>
            <person name="Lipzen A."/>
            <person name="Meier-Kolthoff J.P."/>
            <person name="Ohm R.A."/>
            <person name="Otillar R.P."/>
            <person name="Pangilinan J."/>
            <person name="Peng Y."/>
            <person name="Rokas A."/>
            <person name="Rosa C.A."/>
            <person name="Scheuner C."/>
            <person name="Sibirny A.A."/>
            <person name="Slot J.C."/>
            <person name="Stielow J.B."/>
            <person name="Sun H."/>
            <person name="Kurtzman C.P."/>
            <person name="Blackwell M."/>
            <person name="Grigoriev I.V."/>
            <person name="Jeffries T.W."/>
        </authorList>
    </citation>
    <scope>NUCLEOTIDE SEQUENCE [LARGE SCALE GENOMIC DNA]</scope>
    <source>
        <strain evidence="9">NRRL YB-2248</strain>
    </source>
</reference>
<feature type="compositionally biased region" description="Acidic residues" evidence="5">
    <location>
        <begin position="446"/>
        <end position="467"/>
    </location>
</feature>
<dbReference type="InterPro" id="IPR022100">
    <property type="entry name" value="WDHD1/CFT4_beta-prop_2nd"/>
</dbReference>
<keyword evidence="4" id="KW-0539">Nucleus</keyword>
<feature type="domain" description="WDHD1/CFT4 helical bundle" evidence="7">
    <location>
        <begin position="466"/>
        <end position="566"/>
    </location>
</feature>
<evidence type="ECO:0000313" key="9">
    <source>
        <dbReference type="Proteomes" id="UP000094801"/>
    </source>
</evidence>